<evidence type="ECO:0000259" key="8">
    <source>
        <dbReference type="Pfam" id="PF00717"/>
    </source>
</evidence>
<dbReference type="Pfam" id="PF00717">
    <property type="entry name" value="Peptidase_S24"/>
    <property type="match status" value="1"/>
</dbReference>
<dbReference type="GO" id="GO:0003677">
    <property type="term" value="F:DNA binding"/>
    <property type="evidence" value="ECO:0007669"/>
    <property type="project" value="InterPro"/>
</dbReference>
<keyword evidence="10" id="KW-1185">Reference proteome</keyword>
<evidence type="ECO:0000256" key="6">
    <source>
        <dbReference type="ARBA" id="ARBA00023236"/>
    </source>
</evidence>
<proteinExistence type="inferred from homology"/>
<comment type="similarity">
    <text evidence="1 7">Belongs to the peptidase S24 family.</text>
</comment>
<dbReference type="GO" id="GO:0016787">
    <property type="term" value="F:hydrolase activity"/>
    <property type="evidence" value="ECO:0007669"/>
    <property type="project" value="UniProtKB-KW"/>
</dbReference>
<comment type="caution">
    <text evidence="9">The sequence shown here is derived from an EMBL/GenBank/DDBJ whole genome shotgun (WGS) entry which is preliminary data.</text>
</comment>
<dbReference type="InterPro" id="IPR015927">
    <property type="entry name" value="Peptidase_S24_S26A/B/C"/>
</dbReference>
<dbReference type="GO" id="GO:0009432">
    <property type="term" value="P:SOS response"/>
    <property type="evidence" value="ECO:0007669"/>
    <property type="project" value="UniProtKB-KW"/>
</dbReference>
<dbReference type="MEROPS" id="S24.003"/>
<keyword evidence="6" id="KW-0742">SOS response</keyword>
<keyword evidence="3 7" id="KW-0378">Hydrolase</keyword>
<dbReference type="CDD" id="cd06529">
    <property type="entry name" value="S24_LexA-like"/>
    <property type="match status" value="1"/>
</dbReference>
<feature type="domain" description="Peptidase S24/S26A/S26B/S26C" evidence="8">
    <location>
        <begin position="4"/>
        <end position="119"/>
    </location>
</feature>
<dbReference type="InterPro" id="IPR006197">
    <property type="entry name" value="Peptidase_S24_LexA"/>
</dbReference>
<dbReference type="PANTHER" id="PTHR33516:SF2">
    <property type="entry name" value="LEXA REPRESSOR-RELATED"/>
    <property type="match status" value="1"/>
</dbReference>
<name>L0WEA3_9GAMM</name>
<dbReference type="PATRIC" id="fig|1177179.3.peg.1036"/>
<dbReference type="GO" id="GO:0006355">
    <property type="term" value="P:regulation of DNA-templated transcription"/>
    <property type="evidence" value="ECO:0007669"/>
    <property type="project" value="InterPro"/>
</dbReference>
<accession>L0WEA3</accession>
<dbReference type="NCBIfam" id="NF007621">
    <property type="entry name" value="PRK10276.1"/>
    <property type="match status" value="1"/>
</dbReference>
<dbReference type="EMBL" id="AMRJ01000005">
    <property type="protein sequence ID" value="EKF75054.1"/>
    <property type="molecule type" value="Genomic_DNA"/>
</dbReference>
<dbReference type="InterPro" id="IPR050077">
    <property type="entry name" value="LexA_repressor"/>
</dbReference>
<evidence type="ECO:0000256" key="7">
    <source>
        <dbReference type="RuleBase" id="RU003991"/>
    </source>
</evidence>
<reference evidence="9 10" key="1">
    <citation type="journal article" date="2012" name="J. Bacteriol.">
        <title>Genome Sequence of the Alkane-Degrading Bacterium Alcanivorax hongdengensis Type Strain A-11-3.</title>
        <authorList>
            <person name="Lai Q."/>
            <person name="Shao Z."/>
        </authorList>
    </citation>
    <scope>NUCLEOTIDE SEQUENCE [LARGE SCALE GENOMIC DNA]</scope>
    <source>
        <strain evidence="9 10">A-11-3</strain>
    </source>
</reference>
<gene>
    <name evidence="9" type="ORF">A11A3_05159</name>
</gene>
<keyword evidence="5" id="KW-0234">DNA repair</keyword>
<organism evidence="9 10">
    <name type="scientific">Alcanivorax hongdengensis A-11-3</name>
    <dbReference type="NCBI Taxonomy" id="1177179"/>
    <lineage>
        <taxon>Bacteria</taxon>
        <taxon>Pseudomonadati</taxon>
        <taxon>Pseudomonadota</taxon>
        <taxon>Gammaproteobacteria</taxon>
        <taxon>Oceanospirillales</taxon>
        <taxon>Alcanivoracaceae</taxon>
        <taxon>Alcanivorax</taxon>
    </lineage>
</organism>
<dbReference type="Proteomes" id="UP000010164">
    <property type="component" value="Unassembled WGS sequence"/>
</dbReference>
<keyword evidence="4 7" id="KW-0068">Autocatalytic cleavage</keyword>
<dbReference type="GO" id="GO:0006281">
    <property type="term" value="P:DNA repair"/>
    <property type="evidence" value="ECO:0007669"/>
    <property type="project" value="UniProtKB-KW"/>
</dbReference>
<dbReference type="PRINTS" id="PR00726">
    <property type="entry name" value="LEXASERPTASE"/>
</dbReference>
<evidence type="ECO:0000256" key="3">
    <source>
        <dbReference type="ARBA" id="ARBA00022801"/>
    </source>
</evidence>
<dbReference type="SUPFAM" id="SSF51306">
    <property type="entry name" value="LexA/Signal peptidase"/>
    <property type="match status" value="1"/>
</dbReference>
<dbReference type="AlphaFoldDB" id="L0WEA3"/>
<dbReference type="InterPro" id="IPR039418">
    <property type="entry name" value="LexA-like"/>
</dbReference>
<dbReference type="eggNOG" id="COG1974">
    <property type="taxonomic scope" value="Bacteria"/>
</dbReference>
<keyword evidence="2" id="KW-0227">DNA damage</keyword>
<evidence type="ECO:0000256" key="1">
    <source>
        <dbReference type="ARBA" id="ARBA00007484"/>
    </source>
</evidence>
<dbReference type="Gene3D" id="2.10.109.10">
    <property type="entry name" value="Umud Fragment, subunit A"/>
    <property type="match status" value="1"/>
</dbReference>
<dbReference type="STRING" id="1177179.A11A3_05159"/>
<evidence type="ECO:0000256" key="2">
    <source>
        <dbReference type="ARBA" id="ARBA00022763"/>
    </source>
</evidence>
<evidence type="ECO:0000313" key="9">
    <source>
        <dbReference type="EMBL" id="EKF75054.1"/>
    </source>
</evidence>
<evidence type="ECO:0000313" key="10">
    <source>
        <dbReference type="Proteomes" id="UP000010164"/>
    </source>
</evidence>
<sequence>MCLPLFSQPVAAGFPSPAQDHVEQRLDLNGLCIKHPQATYFVRAKGDSMVEHGIVSGDILVVDRALEARHGDIIIASLQGDFTVKRLCLHPSPCLQPGNPAYPPIAIEEDNPPDIFGVVTFVVHPTRLS</sequence>
<dbReference type="PANTHER" id="PTHR33516">
    <property type="entry name" value="LEXA REPRESSOR"/>
    <property type="match status" value="1"/>
</dbReference>
<dbReference type="InterPro" id="IPR036286">
    <property type="entry name" value="LexA/Signal_pep-like_sf"/>
</dbReference>
<protein>
    <submittedName>
        <fullName evidence="9">DNA polymerase V subunit UmuD</fullName>
    </submittedName>
</protein>
<evidence type="ECO:0000256" key="4">
    <source>
        <dbReference type="ARBA" id="ARBA00022813"/>
    </source>
</evidence>
<evidence type="ECO:0000256" key="5">
    <source>
        <dbReference type="ARBA" id="ARBA00023204"/>
    </source>
</evidence>